<name>A0A1V0DXW7_9CAUD</name>
<protein>
    <submittedName>
        <fullName evidence="1">Uncharacterized protein</fullName>
    </submittedName>
</protein>
<dbReference type="EMBL" id="KY593455">
    <property type="protein sequence ID" value="ARB05997.1"/>
    <property type="molecule type" value="Genomic_DNA"/>
</dbReference>
<organism evidence="1 2">
    <name type="scientific">Yersinia phage fHe-Yen9-01</name>
    <dbReference type="NCBI Taxonomy" id="1965363"/>
    <lineage>
        <taxon>Viruses</taxon>
        <taxon>Duplodnaviria</taxon>
        <taxon>Heunggongvirae</taxon>
        <taxon>Uroviricota</taxon>
        <taxon>Caudoviricetes</taxon>
        <taxon>Pantevenvirales</taxon>
        <taxon>Straboviridae</taxon>
        <taxon>Tevenvirinae</taxon>
        <taxon>Tegunavirus</taxon>
        <taxon>Tegunavirus fheyen901</taxon>
    </lineage>
</organism>
<evidence type="ECO:0000313" key="1">
    <source>
        <dbReference type="EMBL" id="ARB05997.1"/>
    </source>
</evidence>
<keyword evidence="2" id="KW-1185">Reference proteome</keyword>
<dbReference type="Proteomes" id="UP000222840">
    <property type="component" value="Segment"/>
</dbReference>
<reference evidence="1 2" key="1">
    <citation type="submission" date="2017-02" db="EMBL/GenBank/DDBJ databases">
        <title>Characterization and complete genome sequence of Yersinia bacteriophage, fHe-Yen9-01.</title>
        <authorList>
            <person name="Jun J.W."/>
            <person name="Wicklund A."/>
            <person name="Skurnik M."/>
        </authorList>
    </citation>
    <scope>NUCLEOTIDE SEQUENCE [LARGE SCALE GENOMIC DNA]</scope>
</reference>
<sequence length="189" mass="22059">MNFFKENTFYRFNDVEGSDTKFIEYSFSNTAIYDVLAGKLFKVKIELDSFDSKEITVPEIMLFDSNKNPLTDWTPPEVYNITFSPAGSRTLHNWFSSYDSEVEFNAFEEVEDTRIEDLDDFTEPKVLQEPKYIVIQIVNDVATQSREMNYEQAMYSARTWSANNRTATAYVAKIDSKFYHGPLETKYPD</sequence>
<gene>
    <name evidence="1" type="ORF">fHeYen901_224</name>
</gene>
<accession>A0A1V0DXW7</accession>
<proteinExistence type="predicted"/>
<evidence type="ECO:0000313" key="2">
    <source>
        <dbReference type="Proteomes" id="UP000222840"/>
    </source>
</evidence>